<dbReference type="InterPro" id="IPR027417">
    <property type="entry name" value="P-loop_NTPase"/>
</dbReference>
<organism evidence="3">
    <name type="scientific">Musca domestica</name>
    <name type="common">House fly</name>
    <dbReference type="NCBI Taxonomy" id="7370"/>
    <lineage>
        <taxon>Eukaryota</taxon>
        <taxon>Metazoa</taxon>
        <taxon>Ecdysozoa</taxon>
        <taxon>Arthropoda</taxon>
        <taxon>Hexapoda</taxon>
        <taxon>Insecta</taxon>
        <taxon>Pterygota</taxon>
        <taxon>Neoptera</taxon>
        <taxon>Endopterygota</taxon>
        <taxon>Diptera</taxon>
        <taxon>Brachycera</taxon>
        <taxon>Muscomorpha</taxon>
        <taxon>Muscoidea</taxon>
        <taxon>Muscidae</taxon>
        <taxon>Musca</taxon>
    </lineage>
</organism>
<dbReference type="GO" id="GO:0035099">
    <property type="term" value="P:hemocyte migration"/>
    <property type="evidence" value="ECO:0007669"/>
    <property type="project" value="UniProtKB-ARBA"/>
</dbReference>
<dbReference type="EnsemblMetazoa" id="MDOA016401-RA">
    <property type="protein sequence ID" value="MDOA016401-PA"/>
    <property type="gene ID" value="MDOA016401"/>
</dbReference>
<dbReference type="VEuPathDB" id="VectorBase:MDOA016401"/>
<dbReference type="STRING" id="7370.A0A1I8NK09"/>
<sequence length="194" mass="22149">MLPIKCVILGNGNVGKTTLIHTYLNGRYSQTPLFSCGHYLTKAQCATGEFLDLLVCDTKGTKEFDRINRLSYRNTDVFVICFSVDRPDDLCYVHLKWLPEIRVHCPGPVPIILVATKVDMRNIIQETPRRWCITKEQGRRMAKVIKATYYIECSANDDKCFGVSDVFSAAVTCGLEYRSFEDTKRKRKSFCSIL</sequence>
<keyword evidence="2" id="KW-0342">GTP-binding</keyword>
<dbReference type="GO" id="GO:0003924">
    <property type="term" value="F:GTPase activity"/>
    <property type="evidence" value="ECO:0007669"/>
    <property type="project" value="InterPro"/>
</dbReference>
<dbReference type="PANTHER" id="PTHR24072">
    <property type="entry name" value="RHO FAMILY GTPASE"/>
    <property type="match status" value="1"/>
</dbReference>
<dbReference type="GO" id="GO:0001667">
    <property type="term" value="P:ameboidal-type cell migration"/>
    <property type="evidence" value="ECO:0007669"/>
    <property type="project" value="UniProtKB-ARBA"/>
</dbReference>
<dbReference type="VEuPathDB" id="VectorBase:MDOMA2_014644"/>
<evidence type="ECO:0000256" key="2">
    <source>
        <dbReference type="ARBA" id="ARBA00023134"/>
    </source>
</evidence>
<dbReference type="GO" id="GO:0035006">
    <property type="term" value="P:melanization defense response"/>
    <property type="evidence" value="ECO:0007669"/>
    <property type="project" value="UniProtKB-ARBA"/>
</dbReference>
<dbReference type="Gene3D" id="3.40.50.300">
    <property type="entry name" value="P-loop containing nucleotide triphosphate hydrolases"/>
    <property type="match status" value="1"/>
</dbReference>
<reference evidence="3" key="1">
    <citation type="submission" date="2020-05" db="UniProtKB">
        <authorList>
            <consortium name="EnsemblMetazoa"/>
        </authorList>
    </citation>
    <scope>IDENTIFICATION</scope>
    <source>
        <strain evidence="3">Aabys</strain>
    </source>
</reference>
<dbReference type="InterPro" id="IPR003578">
    <property type="entry name" value="Small_GTPase_Rho"/>
</dbReference>
<dbReference type="PRINTS" id="PR00449">
    <property type="entry name" value="RASTRNSFRMNG"/>
</dbReference>
<evidence type="ECO:0000313" key="3">
    <source>
        <dbReference type="EnsemblMetazoa" id="MDOA016401-PA"/>
    </source>
</evidence>
<dbReference type="GO" id="GO:0003006">
    <property type="term" value="P:developmental process involved in reproduction"/>
    <property type="evidence" value="ECO:0007669"/>
    <property type="project" value="UniProtKB-ARBA"/>
</dbReference>
<keyword evidence="1" id="KW-0547">Nucleotide-binding</keyword>
<dbReference type="SUPFAM" id="SSF52540">
    <property type="entry name" value="P-loop containing nucleoside triphosphate hydrolases"/>
    <property type="match status" value="1"/>
</dbReference>
<dbReference type="AlphaFoldDB" id="A0A1I8NK09"/>
<name>A0A1I8NK09_MUSDO</name>
<dbReference type="SMART" id="SM00174">
    <property type="entry name" value="RHO"/>
    <property type="match status" value="1"/>
</dbReference>
<dbReference type="PROSITE" id="PS51420">
    <property type="entry name" value="RHO"/>
    <property type="match status" value="1"/>
</dbReference>
<dbReference type="InterPro" id="IPR001806">
    <property type="entry name" value="Small_GTPase"/>
</dbReference>
<evidence type="ECO:0008006" key="4">
    <source>
        <dbReference type="Google" id="ProtNLM"/>
    </source>
</evidence>
<dbReference type="SMART" id="SM00173">
    <property type="entry name" value="RAS"/>
    <property type="match status" value="1"/>
</dbReference>
<dbReference type="NCBIfam" id="TIGR00231">
    <property type="entry name" value="small_GTP"/>
    <property type="match status" value="1"/>
</dbReference>
<dbReference type="InterPro" id="IPR005225">
    <property type="entry name" value="Small_GTP-bd"/>
</dbReference>
<proteinExistence type="predicted"/>
<dbReference type="Pfam" id="PF00071">
    <property type="entry name" value="Ras"/>
    <property type="match status" value="1"/>
</dbReference>
<dbReference type="PROSITE" id="PS51419">
    <property type="entry name" value="RAB"/>
    <property type="match status" value="1"/>
</dbReference>
<dbReference type="GO" id="GO:0060429">
    <property type="term" value="P:epithelium development"/>
    <property type="evidence" value="ECO:0007669"/>
    <property type="project" value="UniProtKB-ARBA"/>
</dbReference>
<dbReference type="GO" id="GO:0022412">
    <property type="term" value="P:cellular process involved in reproduction in multicellular organism"/>
    <property type="evidence" value="ECO:0007669"/>
    <property type="project" value="UniProtKB-ARBA"/>
</dbReference>
<dbReference type="GO" id="GO:0005525">
    <property type="term" value="F:GTP binding"/>
    <property type="evidence" value="ECO:0007669"/>
    <property type="project" value="UniProtKB-KW"/>
</dbReference>
<evidence type="ECO:0000256" key="1">
    <source>
        <dbReference type="ARBA" id="ARBA00022741"/>
    </source>
</evidence>
<dbReference type="GO" id="GO:0007264">
    <property type="term" value="P:small GTPase-mediated signal transduction"/>
    <property type="evidence" value="ECO:0007669"/>
    <property type="project" value="InterPro"/>
</dbReference>
<dbReference type="SMART" id="SM00175">
    <property type="entry name" value="RAB"/>
    <property type="match status" value="1"/>
</dbReference>
<protein>
    <recommendedName>
        <fullName evidence="4">Ras family protein</fullName>
    </recommendedName>
</protein>
<accession>A0A1I8NK09</accession>